<proteinExistence type="predicted"/>
<evidence type="ECO:0000313" key="9">
    <source>
        <dbReference type="EMBL" id="EMR63669.1"/>
    </source>
</evidence>
<keyword evidence="4 7" id="KW-1133">Transmembrane helix</keyword>
<dbReference type="FunFam" id="1.20.1510.10:FF:000005">
    <property type="entry name" value="Putative Cation diffusion facilitator 1"/>
    <property type="match status" value="1"/>
</dbReference>
<dbReference type="PANTHER" id="PTHR43840">
    <property type="entry name" value="MITOCHONDRIAL METAL TRANSPORTER 1-RELATED"/>
    <property type="match status" value="1"/>
</dbReference>
<dbReference type="GO" id="GO:0030003">
    <property type="term" value="P:intracellular monoatomic cation homeostasis"/>
    <property type="evidence" value="ECO:0007669"/>
    <property type="project" value="UniProtKB-ARBA"/>
</dbReference>
<dbReference type="OrthoDB" id="78296at2759"/>
<feature type="transmembrane region" description="Helical" evidence="7">
    <location>
        <begin position="335"/>
        <end position="357"/>
    </location>
</feature>
<dbReference type="SUPFAM" id="SSF161111">
    <property type="entry name" value="Cation efflux protein transmembrane domain-like"/>
    <property type="match status" value="1"/>
</dbReference>
<name>M7SBV1_EUTLA</name>
<organism evidence="9 10">
    <name type="scientific">Eutypa lata (strain UCR-EL1)</name>
    <name type="common">Grapevine dieback disease fungus</name>
    <name type="synonym">Eutypa armeniacae</name>
    <dbReference type="NCBI Taxonomy" id="1287681"/>
    <lineage>
        <taxon>Eukaryota</taxon>
        <taxon>Fungi</taxon>
        <taxon>Dikarya</taxon>
        <taxon>Ascomycota</taxon>
        <taxon>Pezizomycotina</taxon>
        <taxon>Sordariomycetes</taxon>
        <taxon>Xylariomycetidae</taxon>
        <taxon>Xylariales</taxon>
        <taxon>Diatrypaceae</taxon>
        <taxon>Eutypa</taxon>
    </lineage>
</organism>
<keyword evidence="5 7" id="KW-0472">Membrane</keyword>
<dbReference type="SUPFAM" id="SSF160240">
    <property type="entry name" value="Cation efflux protein cytoplasmic domain-like"/>
    <property type="match status" value="1"/>
</dbReference>
<dbReference type="AlphaFoldDB" id="M7SBV1"/>
<feature type="region of interest" description="Disordered" evidence="6">
    <location>
        <begin position="1"/>
        <end position="93"/>
    </location>
</feature>
<evidence type="ECO:0000313" key="10">
    <source>
        <dbReference type="Proteomes" id="UP000012174"/>
    </source>
</evidence>
<gene>
    <name evidence="9" type="ORF">UCREL1_9379</name>
</gene>
<dbReference type="Proteomes" id="UP000012174">
    <property type="component" value="Unassembled WGS sequence"/>
</dbReference>
<feature type="transmembrane region" description="Helical" evidence="7">
    <location>
        <begin position="295"/>
        <end position="315"/>
    </location>
</feature>
<comment type="subcellular location">
    <subcellularLocation>
        <location evidence="1">Membrane</location>
        <topology evidence="1">Multi-pass membrane protein</topology>
    </subcellularLocation>
</comment>
<dbReference type="InterPro" id="IPR058533">
    <property type="entry name" value="Cation_efflux_TM"/>
</dbReference>
<evidence type="ECO:0000256" key="1">
    <source>
        <dbReference type="ARBA" id="ARBA00004141"/>
    </source>
</evidence>
<dbReference type="OMA" id="DCKTDVY"/>
<dbReference type="GO" id="GO:0016020">
    <property type="term" value="C:membrane"/>
    <property type="evidence" value="ECO:0007669"/>
    <property type="project" value="UniProtKB-SubCell"/>
</dbReference>
<dbReference type="eggNOG" id="KOG1485">
    <property type="taxonomic scope" value="Eukaryota"/>
</dbReference>
<dbReference type="InterPro" id="IPR036837">
    <property type="entry name" value="Cation_efflux_CTD_sf"/>
</dbReference>
<dbReference type="EMBL" id="KB707186">
    <property type="protein sequence ID" value="EMR63669.1"/>
    <property type="molecule type" value="Genomic_DNA"/>
</dbReference>
<dbReference type="GO" id="GO:0098771">
    <property type="term" value="P:inorganic ion homeostasis"/>
    <property type="evidence" value="ECO:0007669"/>
    <property type="project" value="UniProtKB-ARBA"/>
</dbReference>
<reference evidence="10" key="1">
    <citation type="journal article" date="2013" name="Genome Announc.">
        <title>Draft genome sequence of the grapevine dieback fungus Eutypa lata UCR-EL1.</title>
        <authorList>
            <person name="Blanco-Ulate B."/>
            <person name="Rolshausen P.E."/>
            <person name="Cantu D."/>
        </authorList>
    </citation>
    <scope>NUCLEOTIDE SEQUENCE [LARGE SCALE GENOMIC DNA]</scope>
    <source>
        <strain evidence="10">UCR-EL1</strain>
    </source>
</reference>
<keyword evidence="3 7" id="KW-0812">Transmembrane</keyword>
<keyword evidence="10" id="KW-1185">Reference proteome</keyword>
<keyword evidence="2" id="KW-0813">Transport</keyword>
<evidence type="ECO:0000256" key="7">
    <source>
        <dbReference type="SAM" id="Phobius"/>
    </source>
</evidence>
<evidence type="ECO:0000256" key="2">
    <source>
        <dbReference type="ARBA" id="ARBA00022448"/>
    </source>
</evidence>
<sequence length="516" mass="56343">MVGKRGVLVSNGRTNGSGSGTSHPGTGGATFLHWRRGSAAAAKKRHARGSADLERGLLPPSTTSLSHPSHSSNGQPPNRHTPLSTSSRPRPRPFRFQDAAASATKLALEDARREDLKRALLHNDGIDHTGLEKYRKSEAELRGIKSRAVREFYSRQNDRLNDWLEVDAVVMALADDVLESMDPDPDHDGDMERRGGLQHVRGNIRELLPEEERGRRAKEGRRARWAININVVANVLLLAGKIAAVLSTGSLSLVASLVDSALDLLCTLIVWSTNRLVQWRLDALQKRFPVGRRRLEPLGILVFSIIMVISFLQILEESVQKLIPLQGEPQMLSPTAIAALLATVAVKGAIGIACLGVKTTQVRALVQDCKTDVVFNTLSLLFPFVGQKAHVWWLDPAGAGILSLFIIIDWSQTCLENISRLSGEAASPGLQQKLLYLAWRFVPVPVVEGIKSVRAYHAGDGVWAEFDLLLAEGAPLRTCHDLAETLQYCAEGLDMVDRAFVTTDYSSFGPSGHAAV</sequence>
<protein>
    <submittedName>
        <fullName evidence="9">Putative cation efflux family protein</fullName>
    </submittedName>
</protein>
<dbReference type="KEGG" id="ela:UCREL1_9379"/>
<dbReference type="Gene3D" id="3.30.70.1350">
    <property type="entry name" value="Cation efflux protein, cytoplasmic domain"/>
    <property type="match status" value="1"/>
</dbReference>
<dbReference type="STRING" id="1287681.M7SBV1"/>
<dbReference type="GO" id="GO:0008324">
    <property type="term" value="F:monoatomic cation transmembrane transporter activity"/>
    <property type="evidence" value="ECO:0007669"/>
    <property type="project" value="InterPro"/>
</dbReference>
<dbReference type="InterPro" id="IPR050291">
    <property type="entry name" value="CDF_Transporter"/>
</dbReference>
<feature type="transmembrane region" description="Helical" evidence="7">
    <location>
        <begin position="225"/>
        <end position="247"/>
    </location>
</feature>
<evidence type="ECO:0000256" key="6">
    <source>
        <dbReference type="SAM" id="MobiDB-lite"/>
    </source>
</evidence>
<evidence type="ECO:0000256" key="4">
    <source>
        <dbReference type="ARBA" id="ARBA00022989"/>
    </source>
</evidence>
<feature type="compositionally biased region" description="Low complexity" evidence="6">
    <location>
        <begin position="10"/>
        <end position="24"/>
    </location>
</feature>
<dbReference type="HOGENOM" id="CLU_013430_10_0_1"/>
<feature type="transmembrane region" description="Helical" evidence="7">
    <location>
        <begin position="253"/>
        <end position="274"/>
    </location>
</feature>
<evidence type="ECO:0000256" key="5">
    <source>
        <dbReference type="ARBA" id="ARBA00023136"/>
    </source>
</evidence>
<feature type="compositionally biased region" description="Low complexity" evidence="6">
    <location>
        <begin position="57"/>
        <end position="72"/>
    </location>
</feature>
<dbReference type="PANTHER" id="PTHR43840:SF11">
    <property type="entry name" value="CATION DIFFUSION FACILITATOR 10"/>
    <property type="match status" value="1"/>
</dbReference>
<dbReference type="InterPro" id="IPR027469">
    <property type="entry name" value="Cation_efflux_TMD_sf"/>
</dbReference>
<feature type="domain" description="Cation efflux protein transmembrane" evidence="8">
    <location>
        <begin position="229"/>
        <end position="421"/>
    </location>
</feature>
<evidence type="ECO:0000256" key="3">
    <source>
        <dbReference type="ARBA" id="ARBA00022692"/>
    </source>
</evidence>
<accession>M7SBV1</accession>
<evidence type="ECO:0000259" key="8">
    <source>
        <dbReference type="Pfam" id="PF01545"/>
    </source>
</evidence>
<dbReference type="Gene3D" id="1.20.1510.10">
    <property type="entry name" value="Cation efflux protein transmembrane domain"/>
    <property type="match status" value="1"/>
</dbReference>
<dbReference type="Pfam" id="PF01545">
    <property type="entry name" value="Cation_efflux"/>
    <property type="match status" value="1"/>
</dbReference>